<evidence type="ECO:0000256" key="4">
    <source>
        <dbReference type="ARBA" id="ARBA00022670"/>
    </source>
</evidence>
<evidence type="ECO:0000256" key="5">
    <source>
        <dbReference type="ARBA" id="ARBA00022729"/>
    </source>
</evidence>
<dbReference type="GO" id="GO:0006508">
    <property type="term" value="P:proteolysis"/>
    <property type="evidence" value="ECO:0007669"/>
    <property type="project" value="UniProtKB-KW"/>
</dbReference>
<evidence type="ECO:0000256" key="11">
    <source>
        <dbReference type="RuleBase" id="RU003355"/>
    </source>
</evidence>
<dbReference type="InterPro" id="IPR041469">
    <property type="entry name" value="Subtilisin-like_FN3"/>
</dbReference>
<feature type="active site" description="Charge relay system" evidence="9 10">
    <location>
        <position position="154"/>
    </location>
</feature>
<evidence type="ECO:0000256" key="8">
    <source>
        <dbReference type="ARBA" id="ARBA00023180"/>
    </source>
</evidence>
<feature type="domain" description="Inhibitor I9" evidence="15">
    <location>
        <begin position="41"/>
        <end position="119"/>
    </location>
</feature>
<dbReference type="CDD" id="cd04852">
    <property type="entry name" value="Peptidases_S8_3"/>
    <property type="match status" value="1"/>
</dbReference>
<dbReference type="PRINTS" id="PR00723">
    <property type="entry name" value="SUBTILISIN"/>
</dbReference>
<dbReference type="InterPro" id="IPR036852">
    <property type="entry name" value="Peptidase_S8/S53_dom_sf"/>
</dbReference>
<sequence length="772" mass="83515">MEILHSIFYLLISFSFFLSNPTLLLVHCQIKPISNDTQMQVYIVHVQKPDSTSFRRFKDRKEWYASFLPNTTLDSGKPRMVYAYRQAISGFAAWLTSQEVEAMKSTDGVLVAYPDSEYDAQTTYTPEFLGLNAWEDGVWYDSQYGAGQIIGVIDTGFKPGHPSFRDTDVNPPPETWNGSCYWKHSVCNNKLIGAVGYKHGRTVSPEDKNGHGTHTASTAAGNFVDDAHVLGMARGTASGTAPKAHLAIYKVLHITKTASTGTVVKALVSDTLRGIDEAIRNHVNVLSMSLGLEKQRLHADSIAIGSYAAITKGIVPVAAAANAGPFASVIANDAPWILTVGASTTDRRIRAIVKLGNGMELFGETAYQPEGFNSTQLPLVYPGVRKTQKTLNCLNGSMDTFDVKGKIVLCGVGHITNIEKGEIVKAAGGAAMILMNQPWNGNTTFSEPHVIPTAHVSFSDAWKIITYFNSTPNGTAAITFNGTQYGVQPSPSVAYFSSRGPSLMNGNIIKPDVIAPGVNILAAWPFEVGPKPNHTLPPTTHTFNFESGTSMATPHVAGIVAMLKNNHPDWSPAAIKSAIMTTAYTVDVNGKPIGDDSKPTGTPASAYAMGSGHVDPTAANDPGLVYDLHHQDYIHYLCGMGFTDKQVEAIGRGKVQCSKVRAISPEQLNYPSIAVYLSANTTEVTVNRTVTNVGDAVTTYEVKYDEPEGVRVEVMPDMLEFSRAGQMKDFRVKLSIKPGSPTVRMAGEVVEGQMAWSSGKYYVRSPIVVTMQ</sequence>
<feature type="domain" description="Subtilisin-like protease fibronectin type-III" evidence="16">
    <location>
        <begin position="667"/>
        <end position="769"/>
    </location>
</feature>
<protein>
    <submittedName>
        <fullName evidence="18">Subtilisin-like protease SBT1.7</fullName>
    </submittedName>
</protein>
<evidence type="ECO:0000256" key="1">
    <source>
        <dbReference type="ARBA" id="ARBA00004613"/>
    </source>
</evidence>
<evidence type="ECO:0000259" key="16">
    <source>
        <dbReference type="Pfam" id="PF17766"/>
    </source>
</evidence>
<keyword evidence="17" id="KW-1185">Reference proteome</keyword>
<keyword evidence="8" id="KW-0325">Glycoprotein</keyword>
<evidence type="ECO:0000256" key="12">
    <source>
        <dbReference type="SAM" id="Phobius"/>
    </source>
</evidence>
<dbReference type="GeneID" id="109703852"/>
<evidence type="ECO:0000256" key="10">
    <source>
        <dbReference type="PROSITE-ProRule" id="PRU01240"/>
    </source>
</evidence>
<dbReference type="Pfam" id="PF17766">
    <property type="entry name" value="fn3_6"/>
    <property type="match status" value="1"/>
</dbReference>
<dbReference type="PROSITE" id="PS51892">
    <property type="entry name" value="SUBTILASE"/>
    <property type="match status" value="1"/>
</dbReference>
<feature type="transmembrane region" description="Helical" evidence="12">
    <location>
        <begin position="7"/>
        <end position="26"/>
    </location>
</feature>
<evidence type="ECO:0000259" key="14">
    <source>
        <dbReference type="Pfam" id="PF02225"/>
    </source>
</evidence>
<dbReference type="Gene3D" id="3.40.50.200">
    <property type="entry name" value="Peptidase S8/S53 domain"/>
    <property type="match status" value="1"/>
</dbReference>
<keyword evidence="12" id="KW-0472">Membrane</keyword>
<feature type="domain" description="Peptidase S8/S53" evidence="13">
    <location>
        <begin position="145"/>
        <end position="595"/>
    </location>
</feature>
<dbReference type="Proteomes" id="UP000515123">
    <property type="component" value="Unplaced"/>
</dbReference>
<dbReference type="Gene3D" id="3.30.70.80">
    <property type="entry name" value="Peptidase S8 propeptide/proteinase inhibitor I9"/>
    <property type="match status" value="1"/>
</dbReference>
<feature type="domain" description="PA" evidence="14">
    <location>
        <begin position="376"/>
        <end position="463"/>
    </location>
</feature>
<evidence type="ECO:0000256" key="6">
    <source>
        <dbReference type="ARBA" id="ARBA00022801"/>
    </source>
</evidence>
<evidence type="ECO:0000259" key="15">
    <source>
        <dbReference type="Pfam" id="PF05922"/>
    </source>
</evidence>
<comment type="similarity">
    <text evidence="2 10 11">Belongs to the peptidase S8 family.</text>
</comment>
<dbReference type="InterPro" id="IPR015500">
    <property type="entry name" value="Peptidase_S8_subtilisin-rel"/>
</dbReference>
<dbReference type="PANTHER" id="PTHR10795">
    <property type="entry name" value="PROPROTEIN CONVERTASE SUBTILISIN/KEXIN"/>
    <property type="match status" value="1"/>
</dbReference>
<proteinExistence type="inferred from homology"/>
<dbReference type="GO" id="GO:0005576">
    <property type="term" value="C:extracellular region"/>
    <property type="evidence" value="ECO:0007669"/>
    <property type="project" value="UniProtKB-SubCell"/>
</dbReference>
<dbReference type="InterPro" id="IPR023827">
    <property type="entry name" value="Peptidase_S8_Asp-AS"/>
</dbReference>
<dbReference type="InterPro" id="IPR046450">
    <property type="entry name" value="PA_dom_sf"/>
</dbReference>
<dbReference type="Pfam" id="PF02225">
    <property type="entry name" value="PA"/>
    <property type="match status" value="1"/>
</dbReference>
<evidence type="ECO:0000259" key="13">
    <source>
        <dbReference type="Pfam" id="PF00082"/>
    </source>
</evidence>
<evidence type="ECO:0000256" key="3">
    <source>
        <dbReference type="ARBA" id="ARBA00022525"/>
    </source>
</evidence>
<dbReference type="Gene3D" id="3.50.30.30">
    <property type="match status" value="1"/>
</dbReference>
<dbReference type="PROSITE" id="PS00138">
    <property type="entry name" value="SUBTILASE_SER"/>
    <property type="match status" value="1"/>
</dbReference>
<evidence type="ECO:0000313" key="17">
    <source>
        <dbReference type="Proteomes" id="UP000515123"/>
    </source>
</evidence>
<comment type="subcellular location">
    <subcellularLocation>
        <location evidence="1">Secreted</location>
    </subcellularLocation>
</comment>
<dbReference type="InterPro" id="IPR034197">
    <property type="entry name" value="Peptidases_S8_3"/>
</dbReference>
<dbReference type="InterPro" id="IPR000209">
    <property type="entry name" value="Peptidase_S8/S53_dom"/>
</dbReference>
<keyword evidence="12" id="KW-1133">Transmembrane helix</keyword>
<feature type="active site" description="Charge relay system" evidence="9 10">
    <location>
        <position position="550"/>
    </location>
</feature>
<name>A0A6P5EAE9_ANACO</name>
<evidence type="ECO:0000256" key="9">
    <source>
        <dbReference type="PIRSR" id="PIRSR615500-1"/>
    </source>
</evidence>
<dbReference type="InterPro" id="IPR010259">
    <property type="entry name" value="S8pro/Inhibitor_I9"/>
</dbReference>
<dbReference type="FunFam" id="3.50.30.30:FF:000005">
    <property type="entry name" value="subtilisin-like protease SBT1.5"/>
    <property type="match status" value="1"/>
</dbReference>
<dbReference type="CDD" id="cd02120">
    <property type="entry name" value="PA_subtilisin_like"/>
    <property type="match status" value="1"/>
</dbReference>
<keyword evidence="12" id="KW-0812">Transmembrane</keyword>
<dbReference type="GO" id="GO:0004252">
    <property type="term" value="F:serine-type endopeptidase activity"/>
    <property type="evidence" value="ECO:0007669"/>
    <property type="project" value="UniProtKB-UniRule"/>
</dbReference>
<dbReference type="Pfam" id="PF05922">
    <property type="entry name" value="Inhibitor_I9"/>
    <property type="match status" value="1"/>
</dbReference>
<dbReference type="SUPFAM" id="SSF52025">
    <property type="entry name" value="PA domain"/>
    <property type="match status" value="1"/>
</dbReference>
<dbReference type="OrthoDB" id="10256524at2759"/>
<evidence type="ECO:0000313" key="18">
    <source>
        <dbReference type="RefSeq" id="XP_020080166.1"/>
    </source>
</evidence>
<reference evidence="18" key="2">
    <citation type="submission" date="2025-08" db="UniProtKB">
        <authorList>
            <consortium name="RefSeq"/>
        </authorList>
    </citation>
    <scope>IDENTIFICATION</scope>
    <source>
        <tissue evidence="18">Leaf</tissue>
    </source>
</reference>
<keyword evidence="6 10" id="KW-0378">Hydrolase</keyword>
<organism evidence="17 18">
    <name type="scientific">Ananas comosus</name>
    <name type="common">Pineapple</name>
    <name type="synonym">Ananas ananas</name>
    <dbReference type="NCBI Taxonomy" id="4615"/>
    <lineage>
        <taxon>Eukaryota</taxon>
        <taxon>Viridiplantae</taxon>
        <taxon>Streptophyta</taxon>
        <taxon>Embryophyta</taxon>
        <taxon>Tracheophyta</taxon>
        <taxon>Spermatophyta</taxon>
        <taxon>Magnoliopsida</taxon>
        <taxon>Liliopsida</taxon>
        <taxon>Poales</taxon>
        <taxon>Bromeliaceae</taxon>
        <taxon>Bromelioideae</taxon>
        <taxon>Ananas</taxon>
    </lineage>
</organism>
<dbReference type="RefSeq" id="XP_020080166.1">
    <property type="nucleotide sequence ID" value="XM_020224577.1"/>
</dbReference>
<gene>
    <name evidence="18" type="primary">LOC109703852</name>
</gene>
<dbReference type="AlphaFoldDB" id="A0A6P5EAE9"/>
<dbReference type="InterPro" id="IPR045051">
    <property type="entry name" value="SBT"/>
</dbReference>
<keyword evidence="5" id="KW-0732">Signal</keyword>
<dbReference type="Pfam" id="PF00082">
    <property type="entry name" value="Peptidase_S8"/>
    <property type="match status" value="1"/>
</dbReference>
<reference evidence="17" key="1">
    <citation type="journal article" date="2015" name="Nat. Genet.">
        <title>The pineapple genome and the evolution of CAM photosynthesis.</title>
        <authorList>
            <person name="Ming R."/>
            <person name="VanBuren R."/>
            <person name="Wai C.M."/>
            <person name="Tang H."/>
            <person name="Schatz M.C."/>
            <person name="Bowers J.E."/>
            <person name="Lyons E."/>
            <person name="Wang M.L."/>
            <person name="Chen J."/>
            <person name="Biggers E."/>
            <person name="Zhang J."/>
            <person name="Huang L."/>
            <person name="Zhang L."/>
            <person name="Miao W."/>
            <person name="Zhang J."/>
            <person name="Ye Z."/>
            <person name="Miao C."/>
            <person name="Lin Z."/>
            <person name="Wang H."/>
            <person name="Zhou H."/>
            <person name="Yim W.C."/>
            <person name="Priest H.D."/>
            <person name="Zheng C."/>
            <person name="Woodhouse M."/>
            <person name="Edger P.P."/>
            <person name="Guyot R."/>
            <person name="Guo H.B."/>
            <person name="Guo H."/>
            <person name="Zheng G."/>
            <person name="Singh R."/>
            <person name="Sharma A."/>
            <person name="Min X."/>
            <person name="Zheng Y."/>
            <person name="Lee H."/>
            <person name="Gurtowski J."/>
            <person name="Sedlazeck F.J."/>
            <person name="Harkess A."/>
            <person name="McKain M.R."/>
            <person name="Liao Z."/>
            <person name="Fang J."/>
            <person name="Liu J."/>
            <person name="Zhang X."/>
            <person name="Zhang Q."/>
            <person name="Hu W."/>
            <person name="Qin Y."/>
            <person name="Wang K."/>
            <person name="Chen L.Y."/>
            <person name="Shirley N."/>
            <person name="Lin Y.R."/>
            <person name="Liu L.Y."/>
            <person name="Hernandez A.G."/>
            <person name="Wright C.L."/>
            <person name="Bulone V."/>
            <person name="Tuskan G.A."/>
            <person name="Heath K."/>
            <person name="Zee F."/>
            <person name="Moore P.H."/>
            <person name="Sunkar R."/>
            <person name="Leebens-Mack J.H."/>
            <person name="Mockler T."/>
            <person name="Bennetzen J.L."/>
            <person name="Freeling M."/>
            <person name="Sankoff D."/>
            <person name="Paterson A.H."/>
            <person name="Zhu X."/>
            <person name="Yang X."/>
            <person name="Smith J.A."/>
            <person name="Cushman J.C."/>
            <person name="Paull R.E."/>
            <person name="Yu Q."/>
        </authorList>
    </citation>
    <scope>NUCLEOTIDE SEQUENCE [LARGE SCALE GENOMIC DNA]</scope>
    <source>
        <strain evidence="17">cv. F153</strain>
    </source>
</reference>
<feature type="active site" description="Charge relay system" evidence="9 10">
    <location>
        <position position="211"/>
    </location>
</feature>
<dbReference type="InterPro" id="IPR023828">
    <property type="entry name" value="Peptidase_S8_Ser-AS"/>
</dbReference>
<dbReference type="Gene3D" id="2.60.40.2310">
    <property type="match status" value="1"/>
</dbReference>
<dbReference type="SUPFAM" id="SSF52743">
    <property type="entry name" value="Subtilisin-like"/>
    <property type="match status" value="1"/>
</dbReference>
<evidence type="ECO:0000256" key="7">
    <source>
        <dbReference type="ARBA" id="ARBA00022825"/>
    </source>
</evidence>
<dbReference type="InterPro" id="IPR037045">
    <property type="entry name" value="S8pro/Inhibitor_I9_sf"/>
</dbReference>
<accession>A0A6P5EAE9</accession>
<keyword evidence="7 10" id="KW-0720">Serine protease</keyword>
<evidence type="ECO:0000256" key="2">
    <source>
        <dbReference type="ARBA" id="ARBA00011073"/>
    </source>
</evidence>
<keyword evidence="3" id="KW-0964">Secreted</keyword>
<keyword evidence="4 10" id="KW-0645">Protease</keyword>
<dbReference type="PROSITE" id="PS00136">
    <property type="entry name" value="SUBTILASE_ASP"/>
    <property type="match status" value="1"/>
</dbReference>
<dbReference type="InterPro" id="IPR003137">
    <property type="entry name" value="PA_domain"/>
</dbReference>